<sequence length="76" mass="8638">MPKKALFSFSPLAEHMELMRQMRPPQPFVPPSRAFLDQVKPPQPFVPAYRDMIRQVTSQSASDDARNGGVVEKIQL</sequence>
<evidence type="ECO:0000313" key="3">
    <source>
        <dbReference type="Proteomes" id="UP000011682"/>
    </source>
</evidence>
<gene>
    <name evidence="2" type="ORF">D187_007348</name>
</gene>
<name>S9NYP7_CYSF2</name>
<reference evidence="2" key="1">
    <citation type="submission" date="2013-05" db="EMBL/GenBank/DDBJ databases">
        <title>Genome assembly of Cystobacter fuscus DSM 2262.</title>
        <authorList>
            <person name="Sharma G."/>
            <person name="Khatri I."/>
            <person name="Kaur C."/>
            <person name="Mayilraj S."/>
            <person name="Subramanian S."/>
        </authorList>
    </citation>
    <scope>NUCLEOTIDE SEQUENCE [LARGE SCALE GENOMIC DNA]</scope>
    <source>
        <strain evidence="2">DSM 2262</strain>
    </source>
</reference>
<organism evidence="2 3">
    <name type="scientific">Cystobacter fuscus (strain ATCC 25194 / DSM 2262 / NBRC 100088 / M29)</name>
    <dbReference type="NCBI Taxonomy" id="1242864"/>
    <lineage>
        <taxon>Bacteria</taxon>
        <taxon>Pseudomonadati</taxon>
        <taxon>Myxococcota</taxon>
        <taxon>Myxococcia</taxon>
        <taxon>Myxococcales</taxon>
        <taxon>Cystobacterineae</taxon>
        <taxon>Archangiaceae</taxon>
        <taxon>Cystobacter</taxon>
    </lineage>
</organism>
<dbReference type="AlphaFoldDB" id="S9NYP7"/>
<proteinExistence type="predicted"/>
<accession>S9NYP7</accession>
<protein>
    <submittedName>
        <fullName evidence="2">Uncharacterized protein</fullName>
    </submittedName>
</protein>
<evidence type="ECO:0000256" key="1">
    <source>
        <dbReference type="SAM" id="MobiDB-lite"/>
    </source>
</evidence>
<keyword evidence="3" id="KW-1185">Reference proteome</keyword>
<dbReference type="Proteomes" id="UP000011682">
    <property type="component" value="Unassembled WGS sequence"/>
</dbReference>
<feature type="region of interest" description="Disordered" evidence="1">
    <location>
        <begin position="57"/>
        <end position="76"/>
    </location>
</feature>
<dbReference type="EMBL" id="ANAH02000066">
    <property type="protein sequence ID" value="EPX56006.1"/>
    <property type="molecule type" value="Genomic_DNA"/>
</dbReference>
<comment type="caution">
    <text evidence="2">The sequence shown here is derived from an EMBL/GenBank/DDBJ whole genome shotgun (WGS) entry which is preliminary data.</text>
</comment>
<dbReference type="RefSeq" id="WP_002627586.1">
    <property type="nucleotide sequence ID" value="NZ_ANAH02000066.1"/>
</dbReference>
<evidence type="ECO:0000313" key="2">
    <source>
        <dbReference type="EMBL" id="EPX56006.1"/>
    </source>
</evidence>